<dbReference type="AlphaFoldDB" id="A0A9X0HN19"/>
<name>A0A9X0HN19_SOLP1</name>
<dbReference type="Proteomes" id="UP000054223">
    <property type="component" value="Unassembled WGS sequence"/>
</dbReference>
<evidence type="ECO:0008006" key="3">
    <source>
        <dbReference type="Google" id="ProtNLM"/>
    </source>
</evidence>
<comment type="caution">
    <text evidence="1">The sequence shown here is derived from an EMBL/GenBank/DDBJ whole genome shotgun (WGS) entry which is preliminary data.</text>
</comment>
<sequence>MSAPTYQAFDPGIQHPFSLPPSTLPADEQQRWLARLQQAESWVGFQPGGVPTGTADTLLLLERYVRGELTAQQVAAVQQHRRPRA</sequence>
<accession>A0A9X0HN19</accession>
<dbReference type="OrthoDB" id="887094at2"/>
<dbReference type="RefSeq" id="WP_059068493.1">
    <property type="nucleotide sequence ID" value="NZ_LNAL01000005.1"/>
</dbReference>
<organism evidence="1 2">
    <name type="scientific">Solirubrum puertoriconensis</name>
    <dbReference type="NCBI Taxonomy" id="1751427"/>
    <lineage>
        <taxon>Bacteria</taxon>
        <taxon>Pseudomonadati</taxon>
        <taxon>Bacteroidota</taxon>
        <taxon>Cytophagia</taxon>
        <taxon>Cytophagales</taxon>
    </lineage>
</organism>
<protein>
    <recommendedName>
        <fullName evidence="3">Antitoxin VbhA domain-containing protein</fullName>
    </recommendedName>
</protein>
<evidence type="ECO:0000313" key="1">
    <source>
        <dbReference type="EMBL" id="KUG09056.1"/>
    </source>
</evidence>
<dbReference type="EMBL" id="LNAL01000005">
    <property type="protein sequence ID" value="KUG09056.1"/>
    <property type="molecule type" value="Genomic_DNA"/>
</dbReference>
<keyword evidence="2" id="KW-1185">Reference proteome</keyword>
<reference evidence="1 2" key="1">
    <citation type="submission" date="2015-11" db="EMBL/GenBank/DDBJ databases">
        <title>Solirubrum puertoriconensis gen. nov. an environmental bacteria isolated in Puerto Rico.</title>
        <authorList>
            <person name="Cuebas-Irizarry M.F."/>
            <person name="Montalvo-Rodriguez R."/>
        </authorList>
    </citation>
    <scope>NUCLEOTIDE SEQUENCE [LARGE SCALE GENOMIC DNA]</scope>
    <source>
        <strain evidence="1 2">MC1A</strain>
    </source>
</reference>
<gene>
    <name evidence="1" type="ORF">ASU33_19740</name>
</gene>
<evidence type="ECO:0000313" key="2">
    <source>
        <dbReference type="Proteomes" id="UP000054223"/>
    </source>
</evidence>
<proteinExistence type="predicted"/>